<dbReference type="PRINTS" id="PR01438">
    <property type="entry name" value="UNVRSLSTRESS"/>
</dbReference>
<accession>A0A8J7F2S4</accession>
<comment type="caution">
    <text evidence="3">The sequence shown here is derived from an EMBL/GenBank/DDBJ whole genome shotgun (WGS) entry which is preliminary data.</text>
</comment>
<evidence type="ECO:0000313" key="4">
    <source>
        <dbReference type="Proteomes" id="UP000620559"/>
    </source>
</evidence>
<gene>
    <name evidence="3" type="ORF">IQ247_20930</name>
</gene>
<proteinExistence type="inferred from homology"/>
<reference evidence="3" key="1">
    <citation type="submission" date="2020-10" db="EMBL/GenBank/DDBJ databases">
        <authorList>
            <person name="Castelo-Branco R."/>
            <person name="Eusebio N."/>
            <person name="Adriana R."/>
            <person name="Vieira A."/>
            <person name="Brugerolle De Fraissinette N."/>
            <person name="Rezende De Castro R."/>
            <person name="Schneider M.P."/>
            <person name="Vasconcelos V."/>
            <person name="Leao P.N."/>
        </authorList>
    </citation>
    <scope>NUCLEOTIDE SEQUENCE</scope>
    <source>
        <strain evidence="3">LEGE 06105</strain>
    </source>
</reference>
<keyword evidence="4" id="KW-1185">Reference proteome</keyword>
<dbReference type="Pfam" id="PF00582">
    <property type="entry name" value="Usp"/>
    <property type="match status" value="1"/>
</dbReference>
<evidence type="ECO:0000256" key="1">
    <source>
        <dbReference type="ARBA" id="ARBA00008791"/>
    </source>
</evidence>
<dbReference type="CDD" id="cd00293">
    <property type="entry name" value="USP-like"/>
    <property type="match status" value="1"/>
</dbReference>
<sequence>MLKKILVAIDDGETNQHILDEAISLALAADAQLIITHVILPFNEIYPEPGYIAAHGYHPTVHGETAINYYMQRLEALEQQGMELLQSFANKAETNGVKTEFVQATGSPGYMICNVARSREVDLIIVGRHGRTGLSEFFLGSVSNYVLHHAHCSVLTIQTPVYQQATDSFLMEAALM</sequence>
<evidence type="ECO:0000313" key="3">
    <source>
        <dbReference type="EMBL" id="MBE9215098.1"/>
    </source>
</evidence>
<comment type="similarity">
    <text evidence="1">Belongs to the universal stress protein A family.</text>
</comment>
<dbReference type="EMBL" id="JADEWL010000085">
    <property type="protein sequence ID" value="MBE9215098.1"/>
    <property type="molecule type" value="Genomic_DNA"/>
</dbReference>
<feature type="domain" description="UspA" evidence="2">
    <location>
        <begin position="1"/>
        <end position="157"/>
    </location>
</feature>
<name>A0A8J7F2S4_9CYAN</name>
<dbReference type="InterPro" id="IPR006015">
    <property type="entry name" value="Universal_stress_UspA"/>
</dbReference>
<dbReference type="PANTHER" id="PTHR46268:SF8">
    <property type="entry name" value="UNIVERSAL STRESS PROTEIN SLL1388"/>
    <property type="match status" value="1"/>
</dbReference>
<dbReference type="RefSeq" id="WP_193923086.1">
    <property type="nucleotide sequence ID" value="NZ_JADEWL010000085.1"/>
</dbReference>
<dbReference type="InterPro" id="IPR014729">
    <property type="entry name" value="Rossmann-like_a/b/a_fold"/>
</dbReference>
<dbReference type="Gene3D" id="3.40.50.620">
    <property type="entry name" value="HUPs"/>
    <property type="match status" value="1"/>
</dbReference>
<protein>
    <submittedName>
        <fullName evidence="3">Universal stress protein</fullName>
    </submittedName>
</protein>
<dbReference type="AlphaFoldDB" id="A0A8J7F2S4"/>
<dbReference type="Proteomes" id="UP000620559">
    <property type="component" value="Unassembled WGS sequence"/>
</dbReference>
<dbReference type="InterPro" id="IPR006016">
    <property type="entry name" value="UspA"/>
</dbReference>
<evidence type="ECO:0000259" key="2">
    <source>
        <dbReference type="Pfam" id="PF00582"/>
    </source>
</evidence>
<dbReference type="SUPFAM" id="SSF52402">
    <property type="entry name" value="Adenine nucleotide alpha hydrolases-like"/>
    <property type="match status" value="1"/>
</dbReference>
<dbReference type="PIRSF" id="PIRSF006276">
    <property type="entry name" value="UspA"/>
    <property type="match status" value="1"/>
</dbReference>
<organism evidence="3 4">
    <name type="scientific">Plectonema cf. radiosum LEGE 06105</name>
    <dbReference type="NCBI Taxonomy" id="945769"/>
    <lineage>
        <taxon>Bacteria</taxon>
        <taxon>Bacillati</taxon>
        <taxon>Cyanobacteriota</taxon>
        <taxon>Cyanophyceae</taxon>
        <taxon>Oscillatoriophycideae</taxon>
        <taxon>Oscillatoriales</taxon>
        <taxon>Microcoleaceae</taxon>
        <taxon>Plectonema</taxon>
    </lineage>
</organism>
<dbReference type="PANTHER" id="PTHR46268">
    <property type="entry name" value="STRESS RESPONSE PROTEIN NHAX"/>
    <property type="match status" value="1"/>
</dbReference>